<dbReference type="EMBL" id="JMKI01000054">
    <property type="protein sequence ID" value="KEJ91249.1"/>
    <property type="molecule type" value="Genomic_DNA"/>
</dbReference>
<reference evidence="1 2" key="1">
    <citation type="submission" date="2014-04" db="EMBL/GenBank/DDBJ databases">
        <title>Draft Genome Sequence of Synergistes jonesii.</title>
        <authorList>
            <person name="Coil D.A."/>
            <person name="Eisen J.A."/>
            <person name="Holland-Moritz H.E."/>
        </authorList>
    </citation>
    <scope>NUCLEOTIDE SEQUENCE [LARGE SCALE GENOMIC DNA]</scope>
    <source>
        <strain evidence="1 2">78-1</strain>
    </source>
</reference>
<dbReference type="Proteomes" id="UP000027665">
    <property type="component" value="Unassembled WGS sequence"/>
</dbReference>
<protein>
    <submittedName>
        <fullName evidence="1">Uncharacterized protein</fullName>
    </submittedName>
</protein>
<keyword evidence="2" id="KW-1185">Reference proteome</keyword>
<evidence type="ECO:0000313" key="1">
    <source>
        <dbReference type="EMBL" id="KEJ91249.1"/>
    </source>
</evidence>
<dbReference type="PATRIC" id="fig|2754.20.peg.1197"/>
<evidence type="ECO:0000313" key="2">
    <source>
        <dbReference type="Proteomes" id="UP000027665"/>
    </source>
</evidence>
<accession>A0A073INB8</accession>
<proteinExistence type="predicted"/>
<name>A0A073INB8_9BACT</name>
<dbReference type="AlphaFoldDB" id="A0A073INB8"/>
<organism evidence="1 2">
    <name type="scientific">Synergistes jonesii</name>
    <dbReference type="NCBI Taxonomy" id="2754"/>
    <lineage>
        <taxon>Bacteria</taxon>
        <taxon>Thermotogati</taxon>
        <taxon>Synergistota</taxon>
        <taxon>Synergistia</taxon>
        <taxon>Synergistales</taxon>
        <taxon>Synergistaceae</taxon>
        <taxon>Synergistes</taxon>
    </lineage>
</organism>
<sequence length="83" mass="8734">MQFVDDAVGKAVVAYKLDHDAISPAAADGAVFIAADYATDAVVAEDGGTTGQRDVLHCANVVADDPADRRRLFLELGDMCDVH</sequence>
<comment type="caution">
    <text evidence="1">The sequence shown here is derived from an EMBL/GenBank/DDBJ whole genome shotgun (WGS) entry which is preliminary data.</text>
</comment>
<gene>
    <name evidence="1" type="ORF">EH55_11905</name>
</gene>